<reference evidence="3 4" key="1">
    <citation type="submission" date="2016-02" db="EMBL/GenBank/DDBJ databases">
        <title>Genome sequence of Halalkalicoccus paucihalophilus DSM 24557.</title>
        <authorList>
            <person name="Poehlein A."/>
            <person name="Daniel R."/>
        </authorList>
    </citation>
    <scope>NUCLEOTIDE SEQUENCE [LARGE SCALE GENOMIC DNA]</scope>
    <source>
        <strain evidence="3 4">DSM 24557</strain>
    </source>
</reference>
<organism evidence="3 4">
    <name type="scientific">Halalkalicoccus paucihalophilus</name>
    <dbReference type="NCBI Taxonomy" id="1008153"/>
    <lineage>
        <taxon>Archaea</taxon>
        <taxon>Methanobacteriati</taxon>
        <taxon>Methanobacteriota</taxon>
        <taxon>Stenosarchaea group</taxon>
        <taxon>Halobacteria</taxon>
        <taxon>Halobacteriales</taxon>
        <taxon>Halococcaceae</taxon>
        <taxon>Halalkalicoccus</taxon>
    </lineage>
</organism>
<dbReference type="SUPFAM" id="SSF53850">
    <property type="entry name" value="Periplasmic binding protein-like II"/>
    <property type="match status" value="1"/>
</dbReference>
<dbReference type="PROSITE" id="PS51257">
    <property type="entry name" value="PROKAR_LIPOPROTEIN"/>
    <property type="match status" value="1"/>
</dbReference>
<dbReference type="InterPro" id="IPR006311">
    <property type="entry name" value="TAT_signal"/>
</dbReference>
<dbReference type="Proteomes" id="UP000075321">
    <property type="component" value="Unassembled WGS sequence"/>
</dbReference>
<dbReference type="PANTHER" id="PTHR37945">
    <property type="entry name" value="EXTRACELLULAR TUNGSTATE BINDING PROTEIN"/>
    <property type="match status" value="1"/>
</dbReference>
<feature type="region of interest" description="Disordered" evidence="1">
    <location>
        <begin position="305"/>
        <end position="326"/>
    </location>
</feature>
<dbReference type="InterPro" id="IPR052738">
    <property type="entry name" value="ABC-Tungstate_binding"/>
</dbReference>
<proteinExistence type="predicted"/>
<feature type="domain" description="PBP" evidence="2">
    <location>
        <begin position="50"/>
        <end position="277"/>
    </location>
</feature>
<dbReference type="Pfam" id="PF12849">
    <property type="entry name" value="PBP_like_2"/>
    <property type="match status" value="1"/>
</dbReference>
<keyword evidence="4" id="KW-1185">Reference proteome</keyword>
<dbReference type="RefSeq" id="WP_066380126.1">
    <property type="nucleotide sequence ID" value="NZ_LTAZ01000003.1"/>
</dbReference>
<dbReference type="PANTHER" id="PTHR37945:SF1">
    <property type="entry name" value="EXTRACELLULAR TUNGSTATE BINDING PROTEIN"/>
    <property type="match status" value="1"/>
</dbReference>
<dbReference type="EMBL" id="LTAZ01000003">
    <property type="protein sequence ID" value="KYH27065.1"/>
    <property type="molecule type" value="Genomic_DNA"/>
</dbReference>
<evidence type="ECO:0000313" key="4">
    <source>
        <dbReference type="Proteomes" id="UP000075321"/>
    </source>
</evidence>
<dbReference type="PROSITE" id="PS51318">
    <property type="entry name" value="TAT"/>
    <property type="match status" value="1"/>
</dbReference>
<dbReference type="OrthoDB" id="14917at2157"/>
<comment type="caution">
    <text evidence="3">The sequence shown here is derived from an EMBL/GenBank/DDBJ whole genome shotgun (WGS) entry which is preliminary data.</text>
</comment>
<dbReference type="AlphaFoldDB" id="A0A151AHI7"/>
<gene>
    <name evidence="3" type="ORF">HAPAU_09550</name>
</gene>
<evidence type="ECO:0000256" key="1">
    <source>
        <dbReference type="SAM" id="MobiDB-lite"/>
    </source>
</evidence>
<feature type="region of interest" description="Disordered" evidence="1">
    <location>
        <begin position="24"/>
        <end position="47"/>
    </location>
</feature>
<evidence type="ECO:0000259" key="2">
    <source>
        <dbReference type="Pfam" id="PF12849"/>
    </source>
</evidence>
<accession>A0A151AHI7</accession>
<protein>
    <submittedName>
        <fullName evidence="3">PBP superfamily domain protein</fullName>
    </submittedName>
</protein>
<sequence length="326" mass="34191">MTIQRRDFLALAGGTATAGLAGCTGMFSGGEEESGGNNESGSDGGSIAGQELVLATTTSTYDTGLLDEVNAAFEENFGTPVQAISQGTGAALETARNGDCDVVMVHARSQEDEFMRNGHGINRRNLMFNDFVIVGPADDPAGIGGGGDAVGAFQAIAESESLFASRGDNSGTHTAERRIWEAAGVEPGGEWYLETGQGMGDTLNQASQQGAYTLSDRGTFISQQDEIEIEILVQGPVEGGPEILANPYGVLAINPAVHGDVNYQLAMSYIGFLTSPEGQQVIEEYELDGQQLFFPQALSEDPNFQQYVPEGWQPDDGEGGGNATGE</sequence>
<evidence type="ECO:0000313" key="3">
    <source>
        <dbReference type="EMBL" id="KYH27065.1"/>
    </source>
</evidence>
<dbReference type="InterPro" id="IPR024370">
    <property type="entry name" value="PBP_domain"/>
</dbReference>
<dbReference type="PATRIC" id="fig|1008153.3.peg.962"/>
<dbReference type="Gene3D" id="3.40.190.10">
    <property type="entry name" value="Periplasmic binding protein-like II"/>
    <property type="match status" value="2"/>
</dbReference>
<name>A0A151AHI7_9EURY</name>